<dbReference type="InterPro" id="IPR004960">
    <property type="entry name" value="LipA_acyltrans"/>
</dbReference>
<keyword evidence="5 7" id="KW-0472">Membrane</keyword>
<protein>
    <submittedName>
        <fullName evidence="8">Putative LPLAT superfamily acyltransferase</fullName>
    </submittedName>
</protein>
<dbReference type="GO" id="GO:0016746">
    <property type="term" value="F:acyltransferase activity"/>
    <property type="evidence" value="ECO:0007669"/>
    <property type="project" value="UniProtKB-KW"/>
</dbReference>
<dbReference type="GO" id="GO:0005886">
    <property type="term" value="C:plasma membrane"/>
    <property type="evidence" value="ECO:0007669"/>
    <property type="project" value="UniProtKB-SubCell"/>
</dbReference>
<feature type="transmembrane region" description="Helical" evidence="7">
    <location>
        <begin position="33"/>
        <end position="51"/>
    </location>
</feature>
<evidence type="ECO:0000313" key="9">
    <source>
        <dbReference type="Proteomes" id="UP000281975"/>
    </source>
</evidence>
<evidence type="ECO:0000256" key="2">
    <source>
        <dbReference type="ARBA" id="ARBA00022475"/>
    </source>
</evidence>
<gene>
    <name evidence="8" type="ORF">C7446_1546</name>
</gene>
<dbReference type="GO" id="GO:0009247">
    <property type="term" value="P:glycolipid biosynthetic process"/>
    <property type="evidence" value="ECO:0007669"/>
    <property type="project" value="UniProtKB-ARBA"/>
</dbReference>
<evidence type="ECO:0000256" key="7">
    <source>
        <dbReference type="SAM" id="Phobius"/>
    </source>
</evidence>
<dbReference type="Proteomes" id="UP000281975">
    <property type="component" value="Unassembled WGS sequence"/>
</dbReference>
<keyword evidence="2" id="KW-1003">Cell membrane</keyword>
<keyword evidence="3" id="KW-0997">Cell inner membrane</keyword>
<reference evidence="8 9" key="1">
    <citation type="submission" date="2018-10" db="EMBL/GenBank/DDBJ databases">
        <title>Genomic Encyclopedia of Type Strains, Phase IV (KMG-IV): sequencing the most valuable type-strain genomes for metagenomic binning, comparative biology and taxonomic classification.</title>
        <authorList>
            <person name="Goeker M."/>
        </authorList>
    </citation>
    <scope>NUCLEOTIDE SEQUENCE [LARGE SCALE GENOMIC DNA]</scope>
    <source>
        <strain evidence="8 9">DSM 23229</strain>
    </source>
</reference>
<evidence type="ECO:0000256" key="6">
    <source>
        <dbReference type="ARBA" id="ARBA00023315"/>
    </source>
</evidence>
<proteinExistence type="predicted"/>
<organism evidence="8 9">
    <name type="scientific">Kushneria sinocarnis</name>
    <dbReference type="NCBI Taxonomy" id="595502"/>
    <lineage>
        <taxon>Bacteria</taxon>
        <taxon>Pseudomonadati</taxon>
        <taxon>Pseudomonadota</taxon>
        <taxon>Gammaproteobacteria</taxon>
        <taxon>Oceanospirillales</taxon>
        <taxon>Halomonadaceae</taxon>
        <taxon>Kushneria</taxon>
    </lineage>
</organism>
<sequence>MTAPHGQDTHWSRVEESGTVTGMRLMLAIDRWLGEWAFRLLLIPAAAYFWLRRPLARRASREYRHRLQHTFPQLRLGPLATLRHFICFGMTMLDKVRALHGRIDGERVHLPDRATLREAIESGRGGLILVSHLGNHEICQALSRQRPDLRLSLLMHTRHAQRFNALLASADRGERVEVIEVSEITPETAQRLRERIDEGGFVVIAADREPISGDQRARSFDFLGAPAPFPEGAFRLALLLRCPLYLLLCARNGRGYSVHFEALGDSRGVARAARETWLATHMAAFVRRLETYCGRYPLQWFNFYPFWKSPAHGSDRGQR</sequence>
<evidence type="ECO:0000256" key="4">
    <source>
        <dbReference type="ARBA" id="ARBA00022679"/>
    </source>
</evidence>
<dbReference type="PIRSF" id="PIRSF028561">
    <property type="entry name" value="Ac_Trasf"/>
    <property type="match status" value="1"/>
</dbReference>
<dbReference type="PANTHER" id="PTHR30606:SF9">
    <property type="entry name" value="LIPID A BIOSYNTHESIS LAUROYLTRANSFERASE"/>
    <property type="match status" value="1"/>
</dbReference>
<evidence type="ECO:0000256" key="5">
    <source>
        <dbReference type="ARBA" id="ARBA00023136"/>
    </source>
</evidence>
<name>A0A420WX59_9GAMM</name>
<comment type="caution">
    <text evidence="8">The sequence shown here is derived from an EMBL/GenBank/DDBJ whole genome shotgun (WGS) entry which is preliminary data.</text>
</comment>
<dbReference type="AlphaFoldDB" id="A0A420WX59"/>
<evidence type="ECO:0000313" key="8">
    <source>
        <dbReference type="EMBL" id="RKR04341.1"/>
    </source>
</evidence>
<keyword evidence="7" id="KW-1133">Transmembrane helix</keyword>
<dbReference type="InterPro" id="IPR014548">
    <property type="entry name" value="Ac_Trasf"/>
</dbReference>
<comment type="subcellular location">
    <subcellularLocation>
        <location evidence="1">Cell inner membrane</location>
    </subcellularLocation>
</comment>
<dbReference type="PANTHER" id="PTHR30606">
    <property type="entry name" value="LIPID A BIOSYNTHESIS LAUROYL ACYLTRANSFERASE"/>
    <property type="match status" value="1"/>
</dbReference>
<evidence type="ECO:0000256" key="3">
    <source>
        <dbReference type="ARBA" id="ARBA00022519"/>
    </source>
</evidence>
<evidence type="ECO:0000256" key="1">
    <source>
        <dbReference type="ARBA" id="ARBA00004533"/>
    </source>
</evidence>
<dbReference type="OrthoDB" id="9808633at2"/>
<dbReference type="Pfam" id="PF03279">
    <property type="entry name" value="Lip_A_acyltrans"/>
    <property type="match status" value="1"/>
</dbReference>
<keyword evidence="4 8" id="KW-0808">Transferase</keyword>
<keyword evidence="9" id="KW-1185">Reference proteome</keyword>
<dbReference type="EMBL" id="RBIN01000004">
    <property type="protein sequence ID" value="RKR04341.1"/>
    <property type="molecule type" value="Genomic_DNA"/>
</dbReference>
<keyword evidence="7" id="KW-0812">Transmembrane</keyword>
<keyword evidence="6 8" id="KW-0012">Acyltransferase</keyword>
<dbReference type="RefSeq" id="WP_121172506.1">
    <property type="nucleotide sequence ID" value="NZ_RBIN01000004.1"/>
</dbReference>
<accession>A0A420WX59</accession>